<dbReference type="AlphaFoldDB" id="A0A1Y1Z4T7"/>
<name>A0A1Y1Z4T7_9FUNG</name>
<feature type="compositionally biased region" description="Gly residues" evidence="3">
    <location>
        <begin position="57"/>
        <end position="73"/>
    </location>
</feature>
<keyword evidence="4" id="KW-0732">Signal</keyword>
<reference evidence="6 7" key="1">
    <citation type="submission" date="2016-07" db="EMBL/GenBank/DDBJ databases">
        <title>Pervasive Adenine N6-methylation of Active Genes in Fungi.</title>
        <authorList>
            <consortium name="DOE Joint Genome Institute"/>
            <person name="Mondo S.J."/>
            <person name="Dannebaum R.O."/>
            <person name="Kuo R.C."/>
            <person name="Labutti K."/>
            <person name="Haridas S."/>
            <person name="Kuo A."/>
            <person name="Salamov A."/>
            <person name="Ahrendt S.R."/>
            <person name="Lipzen A."/>
            <person name="Sullivan W."/>
            <person name="Andreopoulos W.B."/>
            <person name="Clum A."/>
            <person name="Lindquist E."/>
            <person name="Daum C."/>
            <person name="Ramamoorthy G.K."/>
            <person name="Gryganskyi A."/>
            <person name="Culley D."/>
            <person name="Magnuson J.K."/>
            <person name="James T.Y."/>
            <person name="O'Malley M.A."/>
            <person name="Stajich J.E."/>
            <person name="Spatafora J.W."/>
            <person name="Visel A."/>
            <person name="Grigoriev I.V."/>
        </authorList>
    </citation>
    <scope>NUCLEOTIDE SEQUENCE [LARGE SCALE GENOMIC DNA]</scope>
    <source>
        <strain evidence="6 7">CBS 931.73</strain>
    </source>
</reference>
<dbReference type="SUPFAM" id="SSF57016">
    <property type="entry name" value="Plant lectins/antimicrobial peptides"/>
    <property type="match status" value="1"/>
</dbReference>
<feature type="compositionally biased region" description="Low complexity" evidence="3">
    <location>
        <begin position="99"/>
        <end position="136"/>
    </location>
</feature>
<dbReference type="EMBL" id="MCFE01000026">
    <property type="protein sequence ID" value="ORY05312.1"/>
    <property type="molecule type" value="Genomic_DNA"/>
</dbReference>
<dbReference type="Gene3D" id="3.30.60.10">
    <property type="entry name" value="Endochitinase-like"/>
    <property type="match status" value="1"/>
</dbReference>
<dbReference type="GO" id="GO:0008061">
    <property type="term" value="F:chitin binding"/>
    <property type="evidence" value="ECO:0007669"/>
    <property type="project" value="UniProtKB-UniRule"/>
</dbReference>
<dbReference type="InterPro" id="IPR001002">
    <property type="entry name" value="Chitin-bd_1"/>
</dbReference>
<sequence>MRFSIILTLLVTCGISASQAALSVDGRCGNGVECPAGSCCSQWGFCGVGPSFCGNGSGGGSSTGNGNGNGNNGDAGQPNNQQPPSQPGDGGGNNAGNEPQQPAATPVPAATNTPAANPNPQTTPNNSNNNNHANGANWNQANALVSTLVVLALAGYCNS</sequence>
<evidence type="ECO:0000313" key="7">
    <source>
        <dbReference type="Proteomes" id="UP000193498"/>
    </source>
</evidence>
<feature type="disulfide bond" evidence="2">
    <location>
        <begin position="39"/>
        <end position="53"/>
    </location>
</feature>
<keyword evidence="1 2" id="KW-0147">Chitin-binding</keyword>
<feature type="disulfide bond" evidence="2">
    <location>
        <begin position="34"/>
        <end position="46"/>
    </location>
</feature>
<keyword evidence="7" id="KW-1185">Reference proteome</keyword>
<dbReference type="InterPro" id="IPR018371">
    <property type="entry name" value="Chitin-binding_1_CS"/>
</dbReference>
<feature type="chain" id="PRO_5013163938" description="Chitin-binding type-1 domain-containing protein" evidence="4">
    <location>
        <begin position="21"/>
        <end position="159"/>
    </location>
</feature>
<accession>A0A1Y1Z4T7</accession>
<dbReference type="PROSITE" id="PS50941">
    <property type="entry name" value="CHIT_BIND_I_2"/>
    <property type="match status" value="1"/>
</dbReference>
<dbReference type="Proteomes" id="UP000193498">
    <property type="component" value="Unassembled WGS sequence"/>
</dbReference>
<dbReference type="InterPro" id="IPR036861">
    <property type="entry name" value="Endochitinase-like_sf"/>
</dbReference>
<evidence type="ECO:0000256" key="4">
    <source>
        <dbReference type="SAM" id="SignalP"/>
    </source>
</evidence>
<feature type="signal peptide" evidence="4">
    <location>
        <begin position="1"/>
        <end position="20"/>
    </location>
</feature>
<feature type="domain" description="Chitin-binding type-1" evidence="5">
    <location>
        <begin position="25"/>
        <end position="64"/>
    </location>
</feature>
<evidence type="ECO:0000256" key="1">
    <source>
        <dbReference type="ARBA" id="ARBA00022669"/>
    </source>
</evidence>
<comment type="caution">
    <text evidence="2">Lacks conserved residue(s) required for the propagation of feature annotation.</text>
</comment>
<dbReference type="CDD" id="cd00035">
    <property type="entry name" value="ChtBD1"/>
    <property type="match status" value="1"/>
</dbReference>
<dbReference type="PROSITE" id="PS00026">
    <property type="entry name" value="CHIT_BIND_I_1"/>
    <property type="match status" value="1"/>
</dbReference>
<dbReference type="SMART" id="SM00270">
    <property type="entry name" value="ChtBD1"/>
    <property type="match status" value="1"/>
</dbReference>
<proteinExistence type="predicted"/>
<gene>
    <name evidence="6" type="ORF">K493DRAFT_296518</name>
</gene>
<comment type="caution">
    <text evidence="6">The sequence shown here is derived from an EMBL/GenBank/DDBJ whole genome shotgun (WGS) entry which is preliminary data.</text>
</comment>
<dbReference type="Pfam" id="PF00187">
    <property type="entry name" value="Chitin_bind_1"/>
    <property type="match status" value="1"/>
</dbReference>
<evidence type="ECO:0000313" key="6">
    <source>
        <dbReference type="EMBL" id="ORY05312.1"/>
    </source>
</evidence>
<evidence type="ECO:0000256" key="2">
    <source>
        <dbReference type="PROSITE-ProRule" id="PRU00261"/>
    </source>
</evidence>
<dbReference type="InParanoid" id="A0A1Y1Z4T7"/>
<evidence type="ECO:0000256" key="3">
    <source>
        <dbReference type="SAM" id="MobiDB-lite"/>
    </source>
</evidence>
<evidence type="ECO:0000259" key="5">
    <source>
        <dbReference type="PROSITE" id="PS50941"/>
    </source>
</evidence>
<feature type="compositionally biased region" description="Low complexity" evidence="3">
    <location>
        <begin position="74"/>
        <end position="83"/>
    </location>
</feature>
<protein>
    <recommendedName>
        <fullName evidence="5">Chitin-binding type-1 domain-containing protein</fullName>
    </recommendedName>
</protein>
<keyword evidence="2" id="KW-1015">Disulfide bond</keyword>
<feature type="region of interest" description="Disordered" evidence="3">
    <location>
        <begin position="57"/>
        <end position="136"/>
    </location>
</feature>
<organism evidence="6 7">
    <name type="scientific">Basidiobolus meristosporus CBS 931.73</name>
    <dbReference type="NCBI Taxonomy" id="1314790"/>
    <lineage>
        <taxon>Eukaryota</taxon>
        <taxon>Fungi</taxon>
        <taxon>Fungi incertae sedis</taxon>
        <taxon>Zoopagomycota</taxon>
        <taxon>Entomophthoromycotina</taxon>
        <taxon>Basidiobolomycetes</taxon>
        <taxon>Basidiobolales</taxon>
        <taxon>Basidiobolaceae</taxon>
        <taxon>Basidiobolus</taxon>
    </lineage>
</organism>